<dbReference type="GO" id="GO:0005096">
    <property type="term" value="F:GTPase activator activity"/>
    <property type="evidence" value="ECO:0007669"/>
    <property type="project" value="TreeGrafter"/>
</dbReference>
<evidence type="ECO:0000313" key="7">
    <source>
        <dbReference type="WBParaSite" id="HPBE_0001239401-mRNA-1"/>
    </source>
</evidence>
<dbReference type="GO" id="GO:0005856">
    <property type="term" value="C:cytoskeleton"/>
    <property type="evidence" value="ECO:0007669"/>
    <property type="project" value="InterPro"/>
</dbReference>
<dbReference type="SMART" id="SM00139">
    <property type="entry name" value="MyTH4"/>
    <property type="match status" value="1"/>
</dbReference>
<dbReference type="PANTHER" id="PTHR45876:SF8">
    <property type="entry name" value="FI04035P"/>
    <property type="match status" value="1"/>
</dbReference>
<dbReference type="GO" id="GO:0007165">
    <property type="term" value="P:signal transduction"/>
    <property type="evidence" value="ECO:0007669"/>
    <property type="project" value="InterPro"/>
</dbReference>
<dbReference type="InterPro" id="IPR036020">
    <property type="entry name" value="WW_dom_sf"/>
</dbReference>
<evidence type="ECO:0000256" key="1">
    <source>
        <dbReference type="SAM" id="MobiDB-lite"/>
    </source>
</evidence>
<evidence type="ECO:0000259" key="4">
    <source>
        <dbReference type="PROSITE" id="PS51016"/>
    </source>
</evidence>
<dbReference type="PROSITE" id="PS50238">
    <property type="entry name" value="RHOGAP"/>
    <property type="match status" value="1"/>
</dbReference>
<dbReference type="EMBL" id="UZAH01027483">
    <property type="protein sequence ID" value="VDO92001.1"/>
    <property type="molecule type" value="Genomic_DNA"/>
</dbReference>
<dbReference type="InterPro" id="IPR001202">
    <property type="entry name" value="WW_dom"/>
</dbReference>
<dbReference type="InterPro" id="IPR008936">
    <property type="entry name" value="Rho_GTPase_activation_prot"/>
</dbReference>
<proteinExistence type="predicted"/>
<dbReference type="WBParaSite" id="HPBE_0001239401-mRNA-1">
    <property type="protein sequence ID" value="HPBE_0001239401-mRNA-1"/>
    <property type="gene ID" value="HPBE_0001239401"/>
</dbReference>
<dbReference type="PROSITE" id="PS50020">
    <property type="entry name" value="WW_DOMAIN_2"/>
    <property type="match status" value="1"/>
</dbReference>
<feature type="domain" description="Rho-GAP" evidence="3">
    <location>
        <begin position="430"/>
        <end position="617"/>
    </location>
</feature>
<dbReference type="Gene3D" id="1.25.40.530">
    <property type="entry name" value="MyTH4 domain"/>
    <property type="match status" value="1"/>
</dbReference>
<dbReference type="CDD" id="cd00201">
    <property type="entry name" value="WW"/>
    <property type="match status" value="1"/>
</dbReference>
<evidence type="ECO:0000313" key="6">
    <source>
        <dbReference type="Proteomes" id="UP000050761"/>
    </source>
</evidence>
<dbReference type="Gene3D" id="1.10.555.10">
    <property type="entry name" value="Rho GTPase activation protein"/>
    <property type="match status" value="1"/>
</dbReference>
<dbReference type="Proteomes" id="UP000050761">
    <property type="component" value="Unassembled WGS sequence"/>
</dbReference>
<dbReference type="InterPro" id="IPR000198">
    <property type="entry name" value="RhoGAP_dom"/>
</dbReference>
<dbReference type="Gene3D" id="2.20.70.10">
    <property type="match status" value="1"/>
</dbReference>
<gene>
    <name evidence="5" type="ORF">HPBE_LOCUS12395</name>
</gene>
<dbReference type="InterPro" id="IPR000857">
    <property type="entry name" value="MyTH4_dom"/>
</dbReference>
<dbReference type="Pfam" id="PF00784">
    <property type="entry name" value="MyTH4"/>
    <property type="match status" value="1"/>
</dbReference>
<dbReference type="GO" id="GO:0005737">
    <property type="term" value="C:cytoplasm"/>
    <property type="evidence" value="ECO:0007669"/>
    <property type="project" value="TreeGrafter"/>
</dbReference>
<organism evidence="6 7">
    <name type="scientific">Heligmosomoides polygyrus</name>
    <name type="common">Parasitic roundworm</name>
    <dbReference type="NCBI Taxonomy" id="6339"/>
    <lineage>
        <taxon>Eukaryota</taxon>
        <taxon>Metazoa</taxon>
        <taxon>Ecdysozoa</taxon>
        <taxon>Nematoda</taxon>
        <taxon>Chromadorea</taxon>
        <taxon>Rhabditida</taxon>
        <taxon>Rhabditina</taxon>
        <taxon>Rhabditomorpha</taxon>
        <taxon>Strongyloidea</taxon>
        <taxon>Heligmosomidae</taxon>
        <taxon>Heligmosomoides</taxon>
    </lineage>
</organism>
<accession>A0A3P7YWS9</accession>
<reference evidence="7" key="2">
    <citation type="submission" date="2019-09" db="UniProtKB">
        <authorList>
            <consortium name="WormBaseParasite"/>
        </authorList>
    </citation>
    <scope>IDENTIFICATION</scope>
</reference>
<dbReference type="Pfam" id="PF00620">
    <property type="entry name" value="RhoGAP"/>
    <property type="match status" value="1"/>
</dbReference>
<dbReference type="SMART" id="SM00324">
    <property type="entry name" value="RhoGAP"/>
    <property type="match status" value="1"/>
</dbReference>
<dbReference type="SMART" id="SM00456">
    <property type="entry name" value="WW"/>
    <property type="match status" value="2"/>
</dbReference>
<feature type="compositionally biased region" description="Polar residues" evidence="1">
    <location>
        <begin position="218"/>
        <end position="229"/>
    </location>
</feature>
<keyword evidence="6" id="KW-1185">Reference proteome</keyword>
<dbReference type="SUPFAM" id="SSF51045">
    <property type="entry name" value="WW domain"/>
    <property type="match status" value="1"/>
</dbReference>
<feature type="domain" description="MyTH4" evidence="4">
    <location>
        <begin position="259"/>
        <end position="432"/>
    </location>
</feature>
<dbReference type="InterPro" id="IPR038185">
    <property type="entry name" value="MyTH4_dom_sf"/>
</dbReference>
<name>A0A183FVM7_HELPZ</name>
<evidence type="ECO:0000259" key="3">
    <source>
        <dbReference type="PROSITE" id="PS50238"/>
    </source>
</evidence>
<evidence type="ECO:0000259" key="2">
    <source>
        <dbReference type="PROSITE" id="PS50020"/>
    </source>
</evidence>
<feature type="region of interest" description="Disordered" evidence="1">
    <location>
        <begin position="209"/>
        <end position="233"/>
    </location>
</feature>
<dbReference type="FunFam" id="2.20.70.10:FF:000022">
    <property type="entry name" value="Rho GTPase activating protein 39"/>
    <property type="match status" value="1"/>
</dbReference>
<dbReference type="SUPFAM" id="SSF48350">
    <property type="entry name" value="GTPase activation domain, GAP"/>
    <property type="match status" value="1"/>
</dbReference>
<dbReference type="PROSITE" id="PS51016">
    <property type="entry name" value="MYTH4"/>
    <property type="match status" value="1"/>
</dbReference>
<dbReference type="PANTHER" id="PTHR45876">
    <property type="entry name" value="FI04035P"/>
    <property type="match status" value="1"/>
</dbReference>
<accession>A0A183FVM7</accession>
<dbReference type="AlphaFoldDB" id="A0A183FVM7"/>
<sequence length="622" mass="70661">MAQTAKKLLPEIFLKKTFLEENLGSGAVPVKYVCHTTVDIILCRFVLVDVPREMSLICCSNSVEWVEIVEPQTKQHMYANLISGQCSWEPPPGASVKRTHENQWWELFDSKTGRYYYYNAASMKTIWQRPMGDEIDIIPLAKLQTLKENTESAEHARVSSFQIPMKAVQLLLDKYCGHRWMSLDDQSDSLSIGDRCDYRDYNRDFGRSPRQFPPFPTMGTTSTMSTAPSADSIPPRSSRLVCFSRNMGGGTFGKLFKGWAKEAPKQPLSAPDNKQLKKDSPAIFKLIQGYMGDRKSKTPIDQLPPKRSYFQQALSLCELGVSKQDCADESIAQLMQQLTDNERPDSVRRGWELLAILLNFVTPSEKQHASLSEFIDRNSEKIFDRPEVAVSHFAQQCAKRLSKSQVRPKPSLAAVQESRVHIFNPPQFSASLVELMEMQAERYPQLQLPWIETTLIELLYESGARRTEGLFRVPADPDQLMTTRTRLDMFVVPVVHDPHVPAGLLKLWLRQLPEPLIPHAFYQRALSSSDNPVEVTRLIQVLPSINQLVISKLVACLQDLSREEVVAHTKMDASNLAMVMAPNVLRCESEDPRVIFENTRREMSFLKTLITSYDTSFIQGVV</sequence>
<evidence type="ECO:0000313" key="5">
    <source>
        <dbReference type="EMBL" id="VDO92001.1"/>
    </source>
</evidence>
<dbReference type="FunFam" id="1.10.555.10:FF:000045">
    <property type="entry name" value="RhoGAP domain containing protein"/>
    <property type="match status" value="1"/>
</dbReference>
<reference evidence="5 6" key="1">
    <citation type="submission" date="2018-11" db="EMBL/GenBank/DDBJ databases">
        <authorList>
            <consortium name="Pathogen Informatics"/>
        </authorList>
    </citation>
    <scope>NUCLEOTIDE SEQUENCE [LARGE SCALE GENOMIC DNA]</scope>
</reference>
<feature type="domain" description="WW" evidence="2">
    <location>
        <begin position="105"/>
        <end position="132"/>
    </location>
</feature>
<protein>
    <submittedName>
        <fullName evidence="7">Rho-GAP domain-containing protein</fullName>
    </submittedName>
</protein>
<dbReference type="OrthoDB" id="437889at2759"/>